<protein>
    <submittedName>
        <fullName evidence="2">ZP domain-containing protein</fullName>
    </submittedName>
</protein>
<reference evidence="2" key="1">
    <citation type="submission" date="2016-11" db="UniProtKB">
        <authorList>
            <consortium name="WormBaseParasite"/>
        </authorList>
    </citation>
    <scope>IDENTIFICATION</scope>
    <source>
        <strain evidence="2">KR3021</strain>
    </source>
</reference>
<evidence type="ECO:0000313" key="2">
    <source>
        <dbReference type="WBParaSite" id="RSKR_0000408200.1"/>
    </source>
</evidence>
<proteinExistence type="predicted"/>
<organism evidence="1 2">
    <name type="scientific">Rhabditophanes sp. KR3021</name>
    <dbReference type="NCBI Taxonomy" id="114890"/>
    <lineage>
        <taxon>Eukaryota</taxon>
        <taxon>Metazoa</taxon>
        <taxon>Ecdysozoa</taxon>
        <taxon>Nematoda</taxon>
        <taxon>Chromadorea</taxon>
        <taxon>Rhabditida</taxon>
        <taxon>Tylenchina</taxon>
        <taxon>Panagrolaimomorpha</taxon>
        <taxon>Strongyloidoidea</taxon>
        <taxon>Alloionematidae</taxon>
        <taxon>Rhabditophanes</taxon>
    </lineage>
</organism>
<sequence>MVSFEVNILIRKWISGNGSSNLTFLVKFDNCGLKRSREVDGISFVTTIIFSFHSVFVTKVDRAFKVNCHYTETVAKVSQSLNIEDLKTEVIKEQYALPTCKYEILNAEKDGEPVKFARIGDQIFHRWSCTPENEKTNYCMLVHSCSVYDGQGGDHIPVLDSKGCGVDNYILKSLVYVGDLESVQTSNTFKFADKSTLNFNCQIGLLIKDSVFGCLKARPGCGGDDYKIVTAGQVDNQLVTEPMSHYQTGLVDIGGDQYVEATDDKDKVTEYVVEVEPSTRNKPHYEDFATDDQVNYTDVVDTTVVSCLSQI</sequence>
<dbReference type="WBParaSite" id="RSKR_0000408200.1">
    <property type="protein sequence ID" value="RSKR_0000408200.1"/>
    <property type="gene ID" value="RSKR_0000408200"/>
</dbReference>
<accession>A0AC35TSS6</accession>
<evidence type="ECO:0000313" key="1">
    <source>
        <dbReference type="Proteomes" id="UP000095286"/>
    </source>
</evidence>
<name>A0AC35TSS6_9BILA</name>
<dbReference type="Proteomes" id="UP000095286">
    <property type="component" value="Unplaced"/>
</dbReference>